<organism evidence="1">
    <name type="scientific">viral metagenome</name>
    <dbReference type="NCBI Taxonomy" id="1070528"/>
    <lineage>
        <taxon>unclassified sequences</taxon>
        <taxon>metagenomes</taxon>
        <taxon>organismal metagenomes</taxon>
    </lineage>
</organism>
<dbReference type="AlphaFoldDB" id="A0A6C0D4W1"/>
<reference evidence="1" key="1">
    <citation type="journal article" date="2020" name="Nature">
        <title>Giant virus diversity and host interactions through global metagenomics.</title>
        <authorList>
            <person name="Schulz F."/>
            <person name="Roux S."/>
            <person name="Paez-Espino D."/>
            <person name="Jungbluth S."/>
            <person name="Walsh D.A."/>
            <person name="Denef V.J."/>
            <person name="McMahon K.D."/>
            <person name="Konstantinidis K.T."/>
            <person name="Eloe-Fadrosh E.A."/>
            <person name="Kyrpides N.C."/>
            <person name="Woyke T."/>
        </authorList>
    </citation>
    <scope>NUCLEOTIDE SEQUENCE</scope>
    <source>
        <strain evidence="1">GVMAG-M-3300023174-111</strain>
    </source>
</reference>
<name>A0A6C0D4W1_9ZZZZ</name>
<proteinExistence type="predicted"/>
<dbReference type="EMBL" id="MN739531">
    <property type="protein sequence ID" value="QHT11144.1"/>
    <property type="molecule type" value="Genomic_DNA"/>
</dbReference>
<protein>
    <submittedName>
        <fullName evidence="1">Uncharacterized protein</fullName>
    </submittedName>
</protein>
<accession>A0A6C0D4W1</accession>
<evidence type="ECO:0000313" key="1">
    <source>
        <dbReference type="EMBL" id="QHT11144.1"/>
    </source>
</evidence>
<sequence length="154" mass="18322">MNLSTLIRSLPPEVLTLIIPYTYQPQSRILLEDIRDFHSSRQTAFDNYRRYWIEFAGEEIPEDKHWLYNDLVYEMNKPLPTMRGYTDNFYNVWFRNPMFMQNKARVDAFIRSLTNEYLGADNGNVEVVTRAINLYFGILTPQERAHFNSRSISP</sequence>